<keyword evidence="3" id="KW-1185">Reference proteome</keyword>
<evidence type="ECO:0000313" key="2">
    <source>
        <dbReference type="EMBL" id="GGA56848.1"/>
    </source>
</evidence>
<dbReference type="Proteomes" id="UP000648801">
    <property type="component" value="Unassembled WGS sequence"/>
</dbReference>
<evidence type="ECO:0000259" key="1">
    <source>
        <dbReference type="Pfam" id="PF03625"/>
    </source>
</evidence>
<protein>
    <recommendedName>
        <fullName evidence="1">DUF302 domain-containing protein</fullName>
    </recommendedName>
</protein>
<reference evidence="2" key="1">
    <citation type="journal article" date="2014" name="Int. J. Syst. Evol. Microbiol.">
        <title>Complete genome sequence of Corynebacterium casei LMG S-19264T (=DSM 44701T), isolated from a smear-ripened cheese.</title>
        <authorList>
            <consortium name="US DOE Joint Genome Institute (JGI-PGF)"/>
            <person name="Walter F."/>
            <person name="Albersmeier A."/>
            <person name="Kalinowski J."/>
            <person name="Ruckert C."/>
        </authorList>
    </citation>
    <scope>NUCLEOTIDE SEQUENCE</scope>
    <source>
        <strain evidence="2">CGMCC 1.15447</strain>
    </source>
</reference>
<organism evidence="2 3">
    <name type="scientific">Edaphobacter acidisoli</name>
    <dbReference type="NCBI Taxonomy" id="2040573"/>
    <lineage>
        <taxon>Bacteria</taxon>
        <taxon>Pseudomonadati</taxon>
        <taxon>Acidobacteriota</taxon>
        <taxon>Terriglobia</taxon>
        <taxon>Terriglobales</taxon>
        <taxon>Acidobacteriaceae</taxon>
        <taxon>Edaphobacter</taxon>
    </lineage>
</organism>
<dbReference type="AlphaFoldDB" id="A0A916RIA4"/>
<dbReference type="CDD" id="cd14797">
    <property type="entry name" value="DUF302"/>
    <property type="match status" value="1"/>
</dbReference>
<reference evidence="2" key="2">
    <citation type="submission" date="2020-09" db="EMBL/GenBank/DDBJ databases">
        <authorList>
            <person name="Sun Q."/>
            <person name="Zhou Y."/>
        </authorList>
    </citation>
    <scope>NUCLEOTIDE SEQUENCE</scope>
    <source>
        <strain evidence="2">CGMCC 1.15447</strain>
    </source>
</reference>
<accession>A0A916RIA4</accession>
<dbReference type="InterPro" id="IPR035923">
    <property type="entry name" value="TT1751-like_sf"/>
</dbReference>
<name>A0A916RIA4_9BACT</name>
<feature type="domain" description="DUF302" evidence="1">
    <location>
        <begin position="42"/>
        <end position="104"/>
    </location>
</feature>
<gene>
    <name evidence="2" type="ORF">GCM10011507_05200</name>
</gene>
<dbReference type="InterPro" id="IPR005180">
    <property type="entry name" value="DUF302"/>
</dbReference>
<comment type="caution">
    <text evidence="2">The sequence shown here is derived from an EMBL/GenBank/DDBJ whole genome shotgun (WGS) entry which is preliminary data.</text>
</comment>
<evidence type="ECO:0000313" key="3">
    <source>
        <dbReference type="Proteomes" id="UP000648801"/>
    </source>
</evidence>
<dbReference type="SUPFAM" id="SSF103247">
    <property type="entry name" value="TT1751-like"/>
    <property type="match status" value="1"/>
</dbReference>
<dbReference type="Pfam" id="PF03625">
    <property type="entry name" value="DUF302"/>
    <property type="match status" value="1"/>
</dbReference>
<proteinExistence type="predicted"/>
<dbReference type="RefSeq" id="WP_188757768.1">
    <property type="nucleotide sequence ID" value="NZ_BMJB01000001.1"/>
</dbReference>
<dbReference type="PANTHER" id="PTHR38342:SF2">
    <property type="entry name" value="INNER MEMBRANE OR EXPORTED"/>
    <property type="match status" value="1"/>
</dbReference>
<dbReference type="EMBL" id="BMJB01000001">
    <property type="protein sequence ID" value="GGA56848.1"/>
    <property type="molecule type" value="Genomic_DNA"/>
</dbReference>
<sequence>MTAQNTIQNGIISHLSPYTVPETIDRLASILQAKGMAIFARVDHSGEAAKVGLTMPPTQLLIFGNPRGGTPIMLAAPLSAIDLPLKALAWQDAAGKVWLSINDPRYLQTRFALTDEVLKPIAGLESLILQALA</sequence>
<dbReference type="Gene3D" id="3.30.310.70">
    <property type="entry name" value="TT1751-like domain"/>
    <property type="match status" value="1"/>
</dbReference>
<dbReference type="PANTHER" id="PTHR38342">
    <property type="entry name" value="SLR5037 PROTEIN"/>
    <property type="match status" value="1"/>
</dbReference>